<evidence type="ECO:0000313" key="3">
    <source>
        <dbReference type="Proteomes" id="UP001367316"/>
    </source>
</evidence>
<feature type="region of interest" description="Disordered" evidence="1">
    <location>
        <begin position="117"/>
        <end position="147"/>
    </location>
</feature>
<feature type="compositionally biased region" description="Gly residues" evidence="1">
    <location>
        <begin position="118"/>
        <end position="127"/>
    </location>
</feature>
<organism evidence="2 3">
    <name type="scientific">Phyllosticta paracitricarpa</name>
    <dbReference type="NCBI Taxonomy" id="2016321"/>
    <lineage>
        <taxon>Eukaryota</taxon>
        <taxon>Fungi</taxon>
        <taxon>Dikarya</taxon>
        <taxon>Ascomycota</taxon>
        <taxon>Pezizomycotina</taxon>
        <taxon>Dothideomycetes</taxon>
        <taxon>Dothideomycetes incertae sedis</taxon>
        <taxon>Botryosphaeriales</taxon>
        <taxon>Phyllostictaceae</taxon>
        <taxon>Phyllosticta</taxon>
    </lineage>
</organism>
<proteinExistence type="predicted"/>
<dbReference type="EMBL" id="JBBPBF010000007">
    <property type="protein sequence ID" value="KAK7613166.1"/>
    <property type="molecule type" value="Genomic_DNA"/>
</dbReference>
<keyword evidence="3" id="KW-1185">Reference proteome</keyword>
<evidence type="ECO:0000313" key="2">
    <source>
        <dbReference type="EMBL" id="KAK7613166.1"/>
    </source>
</evidence>
<gene>
    <name evidence="2" type="ORF">JOL62DRAFT_400112</name>
</gene>
<evidence type="ECO:0000256" key="1">
    <source>
        <dbReference type="SAM" id="MobiDB-lite"/>
    </source>
</evidence>
<comment type="caution">
    <text evidence="2">The sequence shown here is derived from an EMBL/GenBank/DDBJ whole genome shotgun (WGS) entry which is preliminary data.</text>
</comment>
<name>A0ABR1NGB0_9PEZI</name>
<reference evidence="2 3" key="1">
    <citation type="submission" date="2024-04" db="EMBL/GenBank/DDBJ databases">
        <title>Phyllosticta paracitricarpa is synonymous to the EU quarantine fungus P. citricarpa based on phylogenomic analyses.</title>
        <authorList>
            <consortium name="Lawrence Berkeley National Laboratory"/>
            <person name="Van ingen-buijs V.A."/>
            <person name="Van westerhoven A.C."/>
            <person name="Haridas S."/>
            <person name="Skiadas P."/>
            <person name="Martin F."/>
            <person name="Groenewald J.Z."/>
            <person name="Crous P.W."/>
            <person name="Seidl M.F."/>
        </authorList>
    </citation>
    <scope>NUCLEOTIDE SEQUENCE [LARGE SCALE GENOMIC DNA]</scope>
    <source>
        <strain evidence="2 3">CBS 141358</strain>
    </source>
</reference>
<feature type="compositionally biased region" description="Low complexity" evidence="1">
    <location>
        <begin position="134"/>
        <end position="144"/>
    </location>
</feature>
<accession>A0ABR1NGB0</accession>
<protein>
    <submittedName>
        <fullName evidence="2">Uncharacterized protein</fullName>
    </submittedName>
</protein>
<sequence>MGCLSLSAVIRHPSSGIGCHQPMRLKPPIRTQPHTLTRKLIPHLPLLACLLACLRGRCWGVEQFIQFLLLFETIGALSLCTPSARVSCALGRQADRHPNQDKATKSPSPRYFFLTGRATGGDGGVGARDGMPERSSSARSSACCLPEHHHSSIRRILLRRATAPSSTRRTR</sequence>
<dbReference type="Proteomes" id="UP001367316">
    <property type="component" value="Unassembled WGS sequence"/>
</dbReference>